<evidence type="ECO:0000313" key="3">
    <source>
        <dbReference type="Proteomes" id="UP000198379"/>
    </source>
</evidence>
<dbReference type="Proteomes" id="UP000198379">
    <property type="component" value="Unassembled WGS sequence"/>
</dbReference>
<sequence>MKTLKATTLYAFLCLFLVTNIAFATDDDDEEPGTGAETEQTTTENECGFFCSIGEFFEGLFD</sequence>
<dbReference type="AlphaFoldDB" id="A0A239A8H4"/>
<keyword evidence="3" id="KW-1185">Reference proteome</keyword>
<gene>
    <name evidence="2" type="ORF">SAMN06265376_104230</name>
</gene>
<proteinExistence type="predicted"/>
<keyword evidence="1" id="KW-0732">Signal</keyword>
<reference evidence="2 3" key="1">
    <citation type="submission" date="2017-06" db="EMBL/GenBank/DDBJ databases">
        <authorList>
            <person name="Kim H.J."/>
            <person name="Triplett B.A."/>
        </authorList>
    </citation>
    <scope>NUCLEOTIDE SEQUENCE [LARGE SCALE GENOMIC DNA]</scope>
    <source>
        <strain evidence="2 3">DSM 25597</strain>
    </source>
</reference>
<evidence type="ECO:0000256" key="1">
    <source>
        <dbReference type="SAM" id="SignalP"/>
    </source>
</evidence>
<name>A0A239A8H4_9FLAO</name>
<feature type="chain" id="PRO_5012444170" evidence="1">
    <location>
        <begin position="25"/>
        <end position="62"/>
    </location>
</feature>
<accession>A0A239A8H4</accession>
<organism evidence="2 3">
    <name type="scientific">Dokdonia pacifica</name>
    <dbReference type="NCBI Taxonomy" id="1627892"/>
    <lineage>
        <taxon>Bacteria</taxon>
        <taxon>Pseudomonadati</taxon>
        <taxon>Bacteroidota</taxon>
        <taxon>Flavobacteriia</taxon>
        <taxon>Flavobacteriales</taxon>
        <taxon>Flavobacteriaceae</taxon>
        <taxon>Dokdonia</taxon>
    </lineage>
</organism>
<evidence type="ECO:0000313" key="2">
    <source>
        <dbReference type="EMBL" id="SNR91917.1"/>
    </source>
</evidence>
<dbReference type="RefSeq" id="WP_089372040.1">
    <property type="nucleotide sequence ID" value="NZ_BMEP01000007.1"/>
</dbReference>
<dbReference type="EMBL" id="FZNY01000004">
    <property type="protein sequence ID" value="SNR91917.1"/>
    <property type="molecule type" value="Genomic_DNA"/>
</dbReference>
<feature type="signal peptide" evidence="1">
    <location>
        <begin position="1"/>
        <end position="24"/>
    </location>
</feature>
<protein>
    <submittedName>
        <fullName evidence="2">Uncharacterized protein</fullName>
    </submittedName>
</protein>